<sequence>MTSEVPPELSPVFAYIDSNADHFIARLAEAVAMKSVSAQADTRPDTIRVMHWFADELRARGLSVELADIGTERWPDGQTLPLPPVLLASLGSDPSAKTLVVYGHLDVQPAERADGWDTDPFVLTEVDGRLYGRGATDDKGPVMGWLNAIDAYQRTDTAIPVNLKFVFEGMEESGSVGLNELVVSLKDTFLADVDYVCISDNYWLGTTKPCLTYGLRGNAYFYVEVECAHKDLHSGSYGGSVHEAMTDLMILLSRLVDSKGNILIPGVMDDVSEQTDEELAAYETIDFNHNEYRQEIGTDRLLHEKKADILAHRWRYPCLSIHGVEGAHSTPGAKTVIPRKVIGKFSIRLVPNQCPDKIADQVIAYLTEEFAKLESPNRLSVIKRKASKPWVADTHNKNFTAAKLAVRSVFGADPDLTREGGSIPVTLTFEEVTGKSVLLLPIGGCDDSAHSQNEKIDRKNYISGTKVLAAYVYQLANVLSN</sequence>
<dbReference type="InterPro" id="IPR002933">
    <property type="entry name" value="Peptidase_M20"/>
</dbReference>
<dbReference type="Gene3D" id="3.40.630.10">
    <property type="entry name" value="Zn peptidases"/>
    <property type="match status" value="1"/>
</dbReference>
<evidence type="ECO:0000256" key="8">
    <source>
        <dbReference type="PIRSR" id="PIRSR037242-3"/>
    </source>
</evidence>
<dbReference type="PANTHER" id="PTHR43270:SF4">
    <property type="entry name" value="CARNOSINE DIPEPTIDASE 2, ISOFORM A"/>
    <property type="match status" value="1"/>
</dbReference>
<feature type="binding site" evidence="8">
    <location>
        <position position="450"/>
    </location>
    <ligand>
        <name>Mn(2+)</name>
        <dbReference type="ChEBI" id="CHEBI:29035"/>
        <label>1</label>
    </ligand>
</feature>
<dbReference type="Pfam" id="PF07687">
    <property type="entry name" value="M20_dimer"/>
    <property type="match status" value="1"/>
</dbReference>
<keyword evidence="12" id="KW-1185">Reference proteome</keyword>
<evidence type="ECO:0000259" key="10">
    <source>
        <dbReference type="Pfam" id="PF07687"/>
    </source>
</evidence>
<dbReference type="EMBL" id="CAJPIZ010017238">
    <property type="protein sequence ID" value="CAG2116026.1"/>
    <property type="molecule type" value="Genomic_DNA"/>
</dbReference>
<feature type="binding site" evidence="8">
    <location>
        <position position="137"/>
    </location>
    <ligand>
        <name>Mn(2+)</name>
        <dbReference type="ChEBI" id="CHEBI:29035"/>
        <label>2</label>
    </ligand>
</feature>
<dbReference type="Proteomes" id="UP000759131">
    <property type="component" value="Unassembled WGS sequence"/>
</dbReference>
<feature type="site" description="Important for catalytic activity" evidence="9">
    <location>
        <position position="233"/>
    </location>
</feature>
<dbReference type="PROSITE" id="PS00759">
    <property type="entry name" value="ARGE_DAPE_CPG2_2"/>
    <property type="match status" value="1"/>
</dbReference>
<evidence type="ECO:0000313" key="12">
    <source>
        <dbReference type="Proteomes" id="UP000759131"/>
    </source>
</evidence>
<dbReference type="SUPFAM" id="SSF53187">
    <property type="entry name" value="Zn-dependent exopeptidases"/>
    <property type="match status" value="1"/>
</dbReference>
<dbReference type="PANTHER" id="PTHR43270">
    <property type="entry name" value="BETA-ALA-HIS DIPEPTIDASE"/>
    <property type="match status" value="1"/>
</dbReference>
<feature type="binding site" evidence="8">
    <location>
        <position position="200"/>
    </location>
    <ligand>
        <name>Mn(2+)</name>
        <dbReference type="ChEBI" id="CHEBI:29035"/>
        <label>2</label>
    </ligand>
</feature>
<evidence type="ECO:0000256" key="5">
    <source>
        <dbReference type="ARBA" id="ARBA00023049"/>
    </source>
</evidence>
<proteinExistence type="inferred from homology"/>
<evidence type="ECO:0000256" key="9">
    <source>
        <dbReference type="PIRSR" id="PIRSR037242-4"/>
    </source>
</evidence>
<feature type="binding site" description="in other chain" evidence="7">
    <location>
        <position position="200"/>
    </location>
    <ligand>
        <name>substrate</name>
        <note>ligand shared between homodimeric partners</note>
    </ligand>
</feature>
<evidence type="ECO:0000256" key="6">
    <source>
        <dbReference type="PIRSR" id="PIRSR037242-1"/>
    </source>
</evidence>
<organism evidence="11">
    <name type="scientific">Medioppia subpectinata</name>
    <dbReference type="NCBI Taxonomy" id="1979941"/>
    <lineage>
        <taxon>Eukaryota</taxon>
        <taxon>Metazoa</taxon>
        <taxon>Ecdysozoa</taxon>
        <taxon>Arthropoda</taxon>
        <taxon>Chelicerata</taxon>
        <taxon>Arachnida</taxon>
        <taxon>Acari</taxon>
        <taxon>Acariformes</taxon>
        <taxon>Sarcoptiformes</taxon>
        <taxon>Oribatida</taxon>
        <taxon>Brachypylina</taxon>
        <taxon>Oppioidea</taxon>
        <taxon>Oppiidae</taxon>
        <taxon>Medioppia</taxon>
    </lineage>
</organism>
<keyword evidence="5" id="KW-0482">Metalloprotease</keyword>
<dbReference type="InterPro" id="IPR001261">
    <property type="entry name" value="ArgE/DapE_CS"/>
</dbReference>
<reference evidence="11" key="1">
    <citation type="submission" date="2020-11" db="EMBL/GenBank/DDBJ databases">
        <authorList>
            <person name="Tran Van P."/>
        </authorList>
    </citation>
    <scope>NUCLEOTIDE SEQUENCE</scope>
</reference>
<dbReference type="GO" id="GO:0070573">
    <property type="term" value="F:metallodipeptidase activity"/>
    <property type="evidence" value="ECO:0007669"/>
    <property type="project" value="InterPro"/>
</dbReference>
<feature type="binding site" description="in other chain" evidence="7">
    <location>
        <position position="422"/>
    </location>
    <ligand>
        <name>substrate</name>
        <note>ligand shared between homodimeric partners</note>
    </ligand>
</feature>
<evidence type="ECO:0000256" key="4">
    <source>
        <dbReference type="ARBA" id="ARBA00022801"/>
    </source>
</evidence>
<feature type="binding site" evidence="8">
    <location>
        <position position="137"/>
    </location>
    <ligand>
        <name>Mn(2+)</name>
        <dbReference type="ChEBI" id="CHEBI:29035"/>
        <label>1</label>
    </ligand>
</feature>
<feature type="binding site" evidence="7">
    <location>
        <position position="233"/>
    </location>
    <ligand>
        <name>substrate</name>
        <note>ligand shared between homodimeric partners</note>
    </ligand>
</feature>
<feature type="domain" description="Peptidase M20 dimerisation" evidence="10">
    <location>
        <begin position="213"/>
        <end position="372"/>
    </location>
</feature>
<keyword evidence="3 8" id="KW-0479">Metal-binding</keyword>
<keyword evidence="8" id="KW-0464">Manganese</keyword>
<dbReference type="EMBL" id="OC871813">
    <property type="protein sequence ID" value="CAD7635596.1"/>
    <property type="molecule type" value="Genomic_DNA"/>
</dbReference>
<dbReference type="GO" id="GO:0046872">
    <property type="term" value="F:metal ion binding"/>
    <property type="evidence" value="ECO:0007669"/>
    <property type="project" value="UniProtKB-KW"/>
</dbReference>
<dbReference type="InterPro" id="IPR051458">
    <property type="entry name" value="Cyt/Met_Dipeptidase"/>
</dbReference>
<feature type="active site" description="Proton acceptor" evidence="6">
    <location>
        <position position="171"/>
    </location>
</feature>
<name>A0A7R9Q7W8_9ACAR</name>
<dbReference type="Pfam" id="PF01546">
    <property type="entry name" value="Peptidase_M20"/>
    <property type="match status" value="1"/>
</dbReference>
<feature type="active site" evidence="6">
    <location>
        <position position="106"/>
    </location>
</feature>
<dbReference type="AlphaFoldDB" id="A0A7R9Q7W8"/>
<protein>
    <recommendedName>
        <fullName evidence="10">Peptidase M20 dimerisation domain-containing protein</fullName>
    </recommendedName>
</protein>
<accession>A0A7R9Q7W8</accession>
<keyword evidence="4" id="KW-0378">Hydrolase</keyword>
<dbReference type="OrthoDB" id="7832001at2759"/>
<feature type="binding site" description="in other chain" evidence="7">
    <location>
        <position position="450"/>
    </location>
    <ligand>
        <name>substrate</name>
        <note>ligand shared between homodimeric partners</note>
    </ligand>
</feature>
<feature type="binding site" evidence="8">
    <location>
        <position position="104"/>
    </location>
    <ligand>
        <name>Mn(2+)</name>
        <dbReference type="ChEBI" id="CHEBI:29035"/>
        <label>2</label>
    </ligand>
</feature>
<feature type="binding site" evidence="8">
    <location>
        <position position="172"/>
    </location>
    <ligand>
        <name>Mn(2+)</name>
        <dbReference type="ChEBI" id="CHEBI:29035"/>
        <label>1</label>
    </ligand>
</feature>
<evidence type="ECO:0000256" key="3">
    <source>
        <dbReference type="ARBA" id="ARBA00022723"/>
    </source>
</evidence>
<evidence type="ECO:0000256" key="7">
    <source>
        <dbReference type="PIRSR" id="PIRSR037242-2"/>
    </source>
</evidence>
<dbReference type="CDD" id="cd05676">
    <property type="entry name" value="M20_dipept_like_CNDP"/>
    <property type="match status" value="1"/>
</dbReference>
<dbReference type="Gene3D" id="3.30.70.360">
    <property type="match status" value="1"/>
</dbReference>
<comment type="cofactor">
    <cofactor evidence="8">
        <name>Mn(2+)</name>
        <dbReference type="ChEBI" id="CHEBI:29035"/>
    </cofactor>
    <text evidence="8">Binds 2 manganese ions per subunit.</text>
</comment>
<evidence type="ECO:0000313" key="11">
    <source>
        <dbReference type="EMBL" id="CAD7635596.1"/>
    </source>
</evidence>
<dbReference type="InterPro" id="IPR017153">
    <property type="entry name" value="CNDP/DUG1"/>
</dbReference>
<dbReference type="InterPro" id="IPR011650">
    <property type="entry name" value="Peptidase_M20_dimer"/>
</dbReference>
<keyword evidence="2" id="KW-0645">Protease</keyword>
<gene>
    <name evidence="11" type="ORF">OSB1V03_LOCUS15987</name>
</gene>
<evidence type="ECO:0000256" key="1">
    <source>
        <dbReference type="ARBA" id="ARBA00006247"/>
    </source>
</evidence>
<feature type="binding site" evidence="7">
    <location>
        <position position="335"/>
    </location>
    <ligand>
        <name>substrate</name>
        <note>ligand shared between homodimeric partners</note>
    </ligand>
</feature>
<comment type="similarity">
    <text evidence="1">Belongs to the peptidase M20A family.</text>
</comment>
<evidence type="ECO:0000256" key="2">
    <source>
        <dbReference type="ARBA" id="ARBA00022670"/>
    </source>
</evidence>
<dbReference type="PIRSF" id="PIRSF037242">
    <property type="entry name" value="CNDP_dipeptidase"/>
    <property type="match status" value="1"/>
</dbReference>
<feature type="binding site" description="in other chain" evidence="7">
    <location>
        <position position="348"/>
    </location>
    <ligand>
        <name>substrate</name>
        <note>ligand shared between homodimeric partners</note>
    </ligand>
</feature>
<dbReference type="GO" id="GO:0006508">
    <property type="term" value="P:proteolysis"/>
    <property type="evidence" value="ECO:0007669"/>
    <property type="project" value="UniProtKB-KW"/>
</dbReference>